<dbReference type="AlphaFoldDB" id="A0A5J5A4A8"/>
<keyword evidence="4" id="KW-1185">Reference proteome</keyword>
<dbReference type="Gene3D" id="1.20.80.10">
    <property type="match status" value="1"/>
</dbReference>
<dbReference type="EMBL" id="CM018047">
    <property type="protein sequence ID" value="KAA8524672.1"/>
    <property type="molecule type" value="Genomic_DNA"/>
</dbReference>
<evidence type="ECO:0000256" key="1">
    <source>
        <dbReference type="SAM" id="MobiDB-lite"/>
    </source>
</evidence>
<feature type="chain" id="PRO_5023849889" evidence="2">
    <location>
        <begin position="31"/>
        <end position="185"/>
    </location>
</feature>
<evidence type="ECO:0000256" key="2">
    <source>
        <dbReference type="SAM" id="SignalP"/>
    </source>
</evidence>
<organism evidence="3 4">
    <name type="scientific">Nyssa sinensis</name>
    <dbReference type="NCBI Taxonomy" id="561372"/>
    <lineage>
        <taxon>Eukaryota</taxon>
        <taxon>Viridiplantae</taxon>
        <taxon>Streptophyta</taxon>
        <taxon>Embryophyta</taxon>
        <taxon>Tracheophyta</taxon>
        <taxon>Spermatophyta</taxon>
        <taxon>Magnoliopsida</taxon>
        <taxon>eudicotyledons</taxon>
        <taxon>Gunneridae</taxon>
        <taxon>Pentapetalae</taxon>
        <taxon>asterids</taxon>
        <taxon>Cornales</taxon>
        <taxon>Nyssaceae</taxon>
        <taxon>Nyssa</taxon>
    </lineage>
</organism>
<feature type="signal peptide" evidence="2">
    <location>
        <begin position="1"/>
        <end position="30"/>
    </location>
</feature>
<proteinExistence type="predicted"/>
<dbReference type="Proteomes" id="UP000325577">
    <property type="component" value="Linkage Group LG4"/>
</dbReference>
<gene>
    <name evidence="3" type="ORF">F0562_011095</name>
</gene>
<protein>
    <submittedName>
        <fullName evidence="3">Uncharacterized protein</fullName>
    </submittedName>
</protein>
<evidence type="ECO:0000313" key="4">
    <source>
        <dbReference type="Proteomes" id="UP000325577"/>
    </source>
</evidence>
<dbReference type="GO" id="GO:1901363">
    <property type="term" value="F:heterocyclic compound binding"/>
    <property type="evidence" value="ECO:0007669"/>
    <property type="project" value="UniProtKB-ARBA"/>
</dbReference>
<name>A0A5J5A4A8_9ASTE</name>
<dbReference type="GO" id="GO:1901265">
    <property type="term" value="F:nucleoside phosphate binding"/>
    <property type="evidence" value="ECO:0007669"/>
    <property type="project" value="UniProtKB-ARBA"/>
</dbReference>
<sequence>MELFEDLLMTAFLALILSFLVAKLVSMAMAGDVGDDSTSNVDFETVTGEGKFDRGLKVQSTETTRRVQFVEEVVNMVDEFEDCVELASDDVVDQIEEVRGLESGENQGNGIQAGVNKGVKEGELDGDEDGDWEGIERTELEKVFAAAVDYVGCGVQDDWLANVGSDAQMQLYELHKVAMEGSCIF</sequence>
<dbReference type="GO" id="GO:0043168">
    <property type="term" value="F:anion binding"/>
    <property type="evidence" value="ECO:0007669"/>
    <property type="project" value="UniProtKB-ARBA"/>
</dbReference>
<keyword evidence="2" id="KW-0732">Signal</keyword>
<feature type="region of interest" description="Disordered" evidence="1">
    <location>
        <begin position="103"/>
        <end position="131"/>
    </location>
</feature>
<dbReference type="OrthoDB" id="1161432at2759"/>
<dbReference type="InterPro" id="IPR014352">
    <property type="entry name" value="FERM/acyl-CoA-bd_prot_sf"/>
</dbReference>
<reference evidence="3 4" key="1">
    <citation type="submission" date="2019-09" db="EMBL/GenBank/DDBJ databases">
        <title>A chromosome-level genome assembly of the Chinese tupelo Nyssa sinensis.</title>
        <authorList>
            <person name="Yang X."/>
            <person name="Kang M."/>
            <person name="Yang Y."/>
            <person name="Xiong H."/>
            <person name="Wang M."/>
            <person name="Zhang Z."/>
            <person name="Wang Z."/>
            <person name="Wu H."/>
            <person name="Ma T."/>
            <person name="Liu J."/>
            <person name="Xi Z."/>
        </authorList>
    </citation>
    <scope>NUCLEOTIDE SEQUENCE [LARGE SCALE GENOMIC DNA]</scope>
    <source>
        <strain evidence="3">J267</strain>
        <tissue evidence="3">Leaf</tissue>
    </source>
</reference>
<evidence type="ECO:0000313" key="3">
    <source>
        <dbReference type="EMBL" id="KAA8524672.1"/>
    </source>
</evidence>
<accession>A0A5J5A4A8</accession>